<evidence type="ECO:0000313" key="3">
    <source>
        <dbReference type="EMBL" id="MFC6152648.1"/>
    </source>
</evidence>
<feature type="transmembrane region" description="Helical" evidence="1">
    <location>
        <begin position="76"/>
        <end position="97"/>
    </location>
</feature>
<keyword evidence="1" id="KW-1133">Transmembrane helix</keyword>
<dbReference type="Pfam" id="PF20177">
    <property type="entry name" value="DUF6542"/>
    <property type="match status" value="1"/>
</dbReference>
<dbReference type="RefSeq" id="WP_128219692.1">
    <property type="nucleotide sequence ID" value="NZ_CP034929.1"/>
</dbReference>
<protein>
    <submittedName>
        <fullName evidence="3">DUF6542 domain-containing protein</fullName>
    </submittedName>
</protein>
<dbReference type="Proteomes" id="UP001596098">
    <property type="component" value="Unassembled WGS sequence"/>
</dbReference>
<feature type="domain" description="DUF6542" evidence="2">
    <location>
        <begin position="32"/>
        <end position="135"/>
    </location>
</feature>
<feature type="transmembrane region" description="Helical" evidence="1">
    <location>
        <begin position="117"/>
        <end position="135"/>
    </location>
</feature>
<keyword evidence="4" id="KW-1185">Reference proteome</keyword>
<proteinExistence type="predicted"/>
<reference evidence="4" key="1">
    <citation type="journal article" date="2019" name="Int. J. Syst. Evol. Microbiol.">
        <title>The Global Catalogue of Microorganisms (GCM) 10K type strain sequencing project: providing services to taxonomists for standard genome sequencing and annotation.</title>
        <authorList>
            <consortium name="The Broad Institute Genomics Platform"/>
            <consortium name="The Broad Institute Genome Sequencing Center for Infectious Disease"/>
            <person name="Wu L."/>
            <person name="Ma J."/>
        </authorList>
    </citation>
    <scope>NUCLEOTIDE SEQUENCE [LARGE SCALE GENOMIC DNA]</scope>
    <source>
        <strain evidence="4">DFY28</strain>
    </source>
</reference>
<comment type="caution">
    <text evidence="3">The sequence shown here is derived from an EMBL/GenBank/DDBJ whole genome shotgun (WGS) entry which is preliminary data.</text>
</comment>
<feature type="transmembrane region" description="Helical" evidence="1">
    <location>
        <begin position="52"/>
        <end position="69"/>
    </location>
</feature>
<sequence>MPVPSDLPRDASTYLDHPELEPGTDSSRALWALGAALTLTTVVFDWMAGGTLTWFFDLCFVWICLALALRARHGAFYPAAAMPPVLMFAMLLLVAITDPGIIADPEDGVAQAFVSGLAHHAVGFAAGFALTLLVLQWRSGGAFLNQPR</sequence>
<evidence type="ECO:0000313" key="4">
    <source>
        <dbReference type="Proteomes" id="UP001596098"/>
    </source>
</evidence>
<keyword evidence="1" id="KW-0472">Membrane</keyword>
<name>A0ABW1QTM8_9ACTN</name>
<accession>A0ABW1QTM8</accession>
<dbReference type="EMBL" id="JBHSQI010000002">
    <property type="protein sequence ID" value="MFC6152648.1"/>
    <property type="molecule type" value="Genomic_DNA"/>
</dbReference>
<evidence type="ECO:0000259" key="2">
    <source>
        <dbReference type="Pfam" id="PF20177"/>
    </source>
</evidence>
<keyword evidence="1" id="KW-0812">Transmembrane</keyword>
<dbReference type="InterPro" id="IPR046672">
    <property type="entry name" value="DUF6542"/>
</dbReference>
<gene>
    <name evidence="3" type="ORF">ACFPWU_03080</name>
</gene>
<evidence type="ECO:0000256" key="1">
    <source>
        <dbReference type="SAM" id="Phobius"/>
    </source>
</evidence>
<organism evidence="3 4">
    <name type="scientific">Nocardioides yefusunii</name>
    <dbReference type="NCBI Taxonomy" id="2500546"/>
    <lineage>
        <taxon>Bacteria</taxon>
        <taxon>Bacillati</taxon>
        <taxon>Actinomycetota</taxon>
        <taxon>Actinomycetes</taxon>
        <taxon>Propionibacteriales</taxon>
        <taxon>Nocardioidaceae</taxon>
        <taxon>Nocardioides</taxon>
    </lineage>
</organism>